<evidence type="ECO:0000259" key="2">
    <source>
        <dbReference type="Pfam" id="PF11997"/>
    </source>
</evidence>
<dbReference type="PANTHER" id="PTHR12526:SF636">
    <property type="entry name" value="BLL3647 PROTEIN"/>
    <property type="match status" value="1"/>
</dbReference>
<accession>A0ABP8W042</accession>
<dbReference type="Pfam" id="PF13692">
    <property type="entry name" value="Glyco_trans_1_4"/>
    <property type="match status" value="1"/>
</dbReference>
<organism evidence="3 4">
    <name type="scientific">Pseudonocardia yuanmonensis</name>
    <dbReference type="NCBI Taxonomy" id="1095914"/>
    <lineage>
        <taxon>Bacteria</taxon>
        <taxon>Bacillati</taxon>
        <taxon>Actinomycetota</taxon>
        <taxon>Actinomycetes</taxon>
        <taxon>Pseudonocardiales</taxon>
        <taxon>Pseudonocardiaceae</taxon>
        <taxon>Pseudonocardia</taxon>
    </lineage>
</organism>
<dbReference type="Pfam" id="PF11997">
    <property type="entry name" value="DUF3492"/>
    <property type="match status" value="1"/>
</dbReference>
<comment type="caution">
    <text evidence="3">The sequence shown here is derived from an EMBL/GenBank/DDBJ whole genome shotgun (WGS) entry which is preliminary data.</text>
</comment>
<dbReference type="InterPro" id="IPR022622">
    <property type="entry name" value="DUF3492"/>
</dbReference>
<proteinExistence type="predicted"/>
<dbReference type="EMBL" id="BAABIC010000002">
    <property type="protein sequence ID" value="GAA4676771.1"/>
    <property type="molecule type" value="Genomic_DNA"/>
</dbReference>
<sequence length="381" mass="40383">MDVAARVPGLDPTLADALAVTDLVEHFLRPLQLPAPRADLVHCTANGPGTLLGLLAKWEHDTPVLLSEHGVYLRERLLASRREAPSRVARAALAGFYARLTELGYRRADEVLPVSRFNARWARRGGAEAVRVLPNGVDVLPTLETEPEVPTVVFAGRIDPLKDLHTLLRAFVLVRERVPRARLRLFGGVPEGNEDYAASCHALAADLGVAAAVDFAGPVSPVTRAFEAGHIVVLSSVSEGLPLTIIEAAMSGRATVATDVGGTAEAVGPGGIVVPAGDAVAFADACVALLTDRERRAALAAKGRDHALAHFTRADFLSSVRETYARHTALESALPDARTAPSGESSFPTYRPGEAEVVGDRGPMEPALRTVADLVGQRDRA</sequence>
<dbReference type="Proteomes" id="UP001500325">
    <property type="component" value="Unassembled WGS sequence"/>
</dbReference>
<dbReference type="PANTHER" id="PTHR12526">
    <property type="entry name" value="GLYCOSYLTRANSFERASE"/>
    <property type="match status" value="1"/>
</dbReference>
<dbReference type="SUPFAM" id="SSF53756">
    <property type="entry name" value="UDP-Glycosyltransferase/glycogen phosphorylase"/>
    <property type="match status" value="1"/>
</dbReference>
<feature type="region of interest" description="Disordered" evidence="1">
    <location>
        <begin position="335"/>
        <end position="363"/>
    </location>
</feature>
<evidence type="ECO:0000256" key="1">
    <source>
        <dbReference type="SAM" id="MobiDB-lite"/>
    </source>
</evidence>
<name>A0ABP8W042_9PSEU</name>
<dbReference type="NCBIfam" id="NF038011">
    <property type="entry name" value="PelF"/>
    <property type="match status" value="1"/>
</dbReference>
<dbReference type="Gene3D" id="3.40.50.2000">
    <property type="entry name" value="Glycogen Phosphorylase B"/>
    <property type="match status" value="2"/>
</dbReference>
<protein>
    <recommendedName>
        <fullName evidence="2">DUF3492 domain-containing protein</fullName>
    </recommendedName>
</protein>
<dbReference type="InterPro" id="IPR047691">
    <property type="entry name" value="PelF-like"/>
</dbReference>
<evidence type="ECO:0000313" key="4">
    <source>
        <dbReference type="Proteomes" id="UP001500325"/>
    </source>
</evidence>
<evidence type="ECO:0000313" key="3">
    <source>
        <dbReference type="EMBL" id="GAA4676771.1"/>
    </source>
</evidence>
<feature type="domain" description="DUF3492" evidence="2">
    <location>
        <begin position="11"/>
        <end position="128"/>
    </location>
</feature>
<keyword evidence="4" id="KW-1185">Reference proteome</keyword>
<reference evidence="4" key="1">
    <citation type="journal article" date="2019" name="Int. J. Syst. Evol. Microbiol.">
        <title>The Global Catalogue of Microorganisms (GCM) 10K type strain sequencing project: providing services to taxonomists for standard genome sequencing and annotation.</title>
        <authorList>
            <consortium name="The Broad Institute Genomics Platform"/>
            <consortium name="The Broad Institute Genome Sequencing Center for Infectious Disease"/>
            <person name="Wu L."/>
            <person name="Ma J."/>
        </authorList>
    </citation>
    <scope>NUCLEOTIDE SEQUENCE [LARGE SCALE GENOMIC DNA]</scope>
    <source>
        <strain evidence="4">JCM 18055</strain>
    </source>
</reference>
<gene>
    <name evidence="3" type="ORF">GCM10023215_06460</name>
</gene>